<dbReference type="Proteomes" id="UP000790377">
    <property type="component" value="Unassembled WGS sequence"/>
</dbReference>
<evidence type="ECO:0000313" key="2">
    <source>
        <dbReference type="Proteomes" id="UP000790377"/>
    </source>
</evidence>
<gene>
    <name evidence="1" type="ORF">BJ138DRAFT_944968</name>
</gene>
<keyword evidence="2" id="KW-1185">Reference proteome</keyword>
<reference evidence="1" key="1">
    <citation type="journal article" date="2021" name="New Phytol.">
        <title>Evolutionary innovations through gain and loss of genes in the ectomycorrhizal Boletales.</title>
        <authorList>
            <person name="Wu G."/>
            <person name="Miyauchi S."/>
            <person name="Morin E."/>
            <person name="Kuo A."/>
            <person name="Drula E."/>
            <person name="Varga T."/>
            <person name="Kohler A."/>
            <person name="Feng B."/>
            <person name="Cao Y."/>
            <person name="Lipzen A."/>
            <person name="Daum C."/>
            <person name="Hundley H."/>
            <person name="Pangilinan J."/>
            <person name="Johnson J."/>
            <person name="Barry K."/>
            <person name="LaButti K."/>
            <person name="Ng V."/>
            <person name="Ahrendt S."/>
            <person name="Min B."/>
            <person name="Choi I.G."/>
            <person name="Park H."/>
            <person name="Plett J.M."/>
            <person name="Magnuson J."/>
            <person name="Spatafora J.W."/>
            <person name="Nagy L.G."/>
            <person name="Henrissat B."/>
            <person name="Grigoriev I.V."/>
            <person name="Yang Z.L."/>
            <person name="Xu J."/>
            <person name="Martin F.M."/>
        </authorList>
    </citation>
    <scope>NUCLEOTIDE SEQUENCE</scope>
    <source>
        <strain evidence="1">ATCC 28755</strain>
    </source>
</reference>
<name>A0ACB8ADR3_9AGAM</name>
<protein>
    <submittedName>
        <fullName evidence="1">Uncharacterized protein</fullName>
    </submittedName>
</protein>
<sequence>MSSTNSRRIDLQKISVDIARQLYSLRCFLSAIETLLNCDTLTSAEFRRHGRKIIALTEIARTTLTRAGLKLHLFTSCSSSLLPFKSVYFKLLLVLQRHRHEFSPELRARVGRLILPLSTQLVIQCRNDPFTQLGIERSLITISAETPPVSSQSPTAPLLSLQSSSAASRQFNAPALIMPPPDAFPAPSAPREDRGRSNHRKKSIYSIAATKSRPLHRQYPARDFQASDPSGTSGNNPGRIFSRTSRRIFGIFCTGKQSPQAGNRMR</sequence>
<comment type="caution">
    <text evidence="1">The sequence shown here is derived from an EMBL/GenBank/DDBJ whole genome shotgun (WGS) entry which is preliminary data.</text>
</comment>
<organism evidence="1 2">
    <name type="scientific">Hygrophoropsis aurantiaca</name>
    <dbReference type="NCBI Taxonomy" id="72124"/>
    <lineage>
        <taxon>Eukaryota</taxon>
        <taxon>Fungi</taxon>
        <taxon>Dikarya</taxon>
        <taxon>Basidiomycota</taxon>
        <taxon>Agaricomycotina</taxon>
        <taxon>Agaricomycetes</taxon>
        <taxon>Agaricomycetidae</taxon>
        <taxon>Boletales</taxon>
        <taxon>Coniophorineae</taxon>
        <taxon>Hygrophoropsidaceae</taxon>
        <taxon>Hygrophoropsis</taxon>
    </lineage>
</organism>
<dbReference type="EMBL" id="MU267684">
    <property type="protein sequence ID" value="KAH7911260.1"/>
    <property type="molecule type" value="Genomic_DNA"/>
</dbReference>
<evidence type="ECO:0000313" key="1">
    <source>
        <dbReference type="EMBL" id="KAH7911260.1"/>
    </source>
</evidence>
<proteinExistence type="predicted"/>
<accession>A0ACB8ADR3</accession>